<evidence type="ECO:0000256" key="1">
    <source>
        <dbReference type="ARBA" id="ARBA00004761"/>
    </source>
</evidence>
<protein>
    <recommendedName>
        <fullName evidence="8">2-dehydro-3-deoxyphosphogluconate aldolase</fullName>
    </recommendedName>
</protein>
<name>A0A2W2DZQ0_9ACTN</name>
<dbReference type="OrthoDB" id="9805177at2"/>
<dbReference type="AlphaFoldDB" id="A0A2W2DZQ0"/>
<evidence type="ECO:0000313" key="6">
    <source>
        <dbReference type="EMBL" id="PZG02727.1"/>
    </source>
</evidence>
<comment type="subunit">
    <text evidence="3">Homotrimer.</text>
</comment>
<dbReference type="PANTHER" id="PTHR30246:SF1">
    <property type="entry name" value="2-DEHYDRO-3-DEOXY-6-PHOSPHOGALACTONATE ALDOLASE-RELATED"/>
    <property type="match status" value="1"/>
</dbReference>
<evidence type="ECO:0000256" key="2">
    <source>
        <dbReference type="ARBA" id="ARBA00006906"/>
    </source>
</evidence>
<dbReference type="GO" id="GO:0016829">
    <property type="term" value="F:lyase activity"/>
    <property type="evidence" value="ECO:0007669"/>
    <property type="project" value="UniProtKB-KW"/>
</dbReference>
<dbReference type="NCBIfam" id="TIGR01182">
    <property type="entry name" value="eda"/>
    <property type="match status" value="1"/>
</dbReference>
<sequence length="211" mass="20791">MAVLRGARVIGIVRLPAADAVVRAGRELAEAGLTAVEVTLTTPDALDAVAALRAELAGSCVVGAGSVRAPADVRAAHAAGAQFLVTPTTRVEVLAEASVAGLPVVCGAFTPTEVDVAWSSGASLVKLFPASLGGPAYLRELRAPLPDVPLAPTGGVTPESLPGWAAAGAVAVGAGGALVNATEVAAGDWPALRRRARAFVSAAAAAPWPAA</sequence>
<evidence type="ECO:0000256" key="5">
    <source>
        <dbReference type="ARBA" id="ARBA00023277"/>
    </source>
</evidence>
<organism evidence="6 7">
    <name type="scientific">Micromonospora deserti</name>
    <dbReference type="NCBI Taxonomy" id="2070366"/>
    <lineage>
        <taxon>Bacteria</taxon>
        <taxon>Bacillati</taxon>
        <taxon>Actinomycetota</taxon>
        <taxon>Actinomycetes</taxon>
        <taxon>Micromonosporales</taxon>
        <taxon>Micromonosporaceae</taxon>
        <taxon>Micromonospora</taxon>
    </lineage>
</organism>
<keyword evidence="5" id="KW-0119">Carbohydrate metabolism</keyword>
<dbReference type="PROSITE" id="PS00160">
    <property type="entry name" value="ALDOLASE_KDPG_KHG_2"/>
    <property type="match status" value="1"/>
</dbReference>
<proteinExistence type="inferred from homology"/>
<dbReference type="Proteomes" id="UP000248749">
    <property type="component" value="Unassembled WGS sequence"/>
</dbReference>
<evidence type="ECO:0000313" key="7">
    <source>
        <dbReference type="Proteomes" id="UP000248749"/>
    </source>
</evidence>
<comment type="pathway">
    <text evidence="1">Carbohydrate acid metabolism.</text>
</comment>
<dbReference type="Pfam" id="PF01081">
    <property type="entry name" value="Aldolase"/>
    <property type="match status" value="1"/>
</dbReference>
<evidence type="ECO:0008006" key="8">
    <source>
        <dbReference type="Google" id="ProtNLM"/>
    </source>
</evidence>
<dbReference type="Gene3D" id="3.20.20.70">
    <property type="entry name" value="Aldolase class I"/>
    <property type="match status" value="1"/>
</dbReference>
<evidence type="ECO:0000256" key="4">
    <source>
        <dbReference type="ARBA" id="ARBA00023239"/>
    </source>
</evidence>
<dbReference type="EMBL" id="POUB01000005">
    <property type="protein sequence ID" value="PZG02727.1"/>
    <property type="molecule type" value="Genomic_DNA"/>
</dbReference>
<accession>A0A2W2DZQ0</accession>
<dbReference type="InterPro" id="IPR000887">
    <property type="entry name" value="Aldlse_KDPG_KHG"/>
</dbReference>
<dbReference type="CDD" id="cd00452">
    <property type="entry name" value="KDPG_aldolase"/>
    <property type="match status" value="1"/>
</dbReference>
<dbReference type="InterPro" id="IPR013785">
    <property type="entry name" value="Aldolase_TIM"/>
</dbReference>
<gene>
    <name evidence="6" type="ORF">C1I99_01430</name>
</gene>
<comment type="similarity">
    <text evidence="2">Belongs to the KHG/KDPG aldolase family.</text>
</comment>
<dbReference type="InterPro" id="IPR031338">
    <property type="entry name" value="KDPG/KHG_AS_2"/>
</dbReference>
<reference evidence="6 7" key="1">
    <citation type="submission" date="2018-01" db="EMBL/GenBank/DDBJ databases">
        <title>Draft genome sequence of Salinispora sp. 13K206.</title>
        <authorList>
            <person name="Sahin N."/>
            <person name="Saygin H."/>
            <person name="Ay H."/>
        </authorList>
    </citation>
    <scope>NUCLEOTIDE SEQUENCE [LARGE SCALE GENOMIC DNA]</scope>
    <source>
        <strain evidence="6 7">13K206</strain>
    </source>
</reference>
<keyword evidence="4" id="KW-0456">Lyase</keyword>
<dbReference type="PANTHER" id="PTHR30246">
    <property type="entry name" value="2-KETO-3-DEOXY-6-PHOSPHOGLUCONATE ALDOLASE"/>
    <property type="match status" value="1"/>
</dbReference>
<keyword evidence="7" id="KW-1185">Reference proteome</keyword>
<comment type="caution">
    <text evidence="6">The sequence shown here is derived from an EMBL/GenBank/DDBJ whole genome shotgun (WGS) entry which is preliminary data.</text>
</comment>
<dbReference type="SUPFAM" id="SSF51569">
    <property type="entry name" value="Aldolase"/>
    <property type="match status" value="1"/>
</dbReference>
<evidence type="ECO:0000256" key="3">
    <source>
        <dbReference type="ARBA" id="ARBA00011233"/>
    </source>
</evidence>